<evidence type="ECO:0000256" key="1">
    <source>
        <dbReference type="ARBA" id="ARBA00010552"/>
    </source>
</evidence>
<dbReference type="GO" id="GO:0005829">
    <property type="term" value="C:cytosol"/>
    <property type="evidence" value="ECO:0007669"/>
    <property type="project" value="TreeGrafter"/>
</dbReference>
<sequence length="127" mass="13521">MKETLFTEKAPAAIGPYSQGVVTPNLVFVSGQLPVDPETGAFPTGGIASQTRQSLQNLAEILACKNMTLGHVVKTTVFLSSMDDFSEMNAVYQEMFGEGNYPARSAVEVARLPKDALVEIEAIAVVG</sequence>
<dbReference type="PANTHER" id="PTHR11803:SF58">
    <property type="entry name" value="PROTEIN HMF1-RELATED"/>
    <property type="match status" value="1"/>
</dbReference>
<dbReference type="PANTHER" id="PTHR11803">
    <property type="entry name" value="2-IMINOBUTANOATE/2-IMINOPROPANOATE DEAMINASE RIDA"/>
    <property type="match status" value="1"/>
</dbReference>
<gene>
    <name evidence="2" type="ORF">MSL71_6690</name>
</gene>
<dbReference type="InterPro" id="IPR006056">
    <property type="entry name" value="RidA"/>
</dbReference>
<reference evidence="2 3" key="1">
    <citation type="submission" date="2019-03" db="EMBL/GenBank/DDBJ databases">
        <authorList>
            <person name="Nijsse B."/>
        </authorList>
    </citation>
    <scope>NUCLEOTIDE SEQUENCE [LARGE SCALE GENOMIC DNA]</scope>
    <source>
        <strain evidence="2">Desulfoluna butyratoxydans MSL71</strain>
    </source>
</reference>
<dbReference type="Proteomes" id="UP000507962">
    <property type="component" value="Unassembled WGS sequence"/>
</dbReference>
<evidence type="ECO:0000313" key="3">
    <source>
        <dbReference type="Proteomes" id="UP000507962"/>
    </source>
</evidence>
<dbReference type="CDD" id="cd00448">
    <property type="entry name" value="YjgF_YER057c_UK114_family"/>
    <property type="match status" value="1"/>
</dbReference>
<keyword evidence="3" id="KW-1185">Reference proteome</keyword>
<dbReference type="FunFam" id="3.30.1330.40:FF:000001">
    <property type="entry name" value="L-PSP family endoribonuclease"/>
    <property type="match status" value="1"/>
</dbReference>
<evidence type="ECO:0000313" key="2">
    <source>
        <dbReference type="EMBL" id="VFQ43044.1"/>
    </source>
</evidence>
<name>A0A4U8YIG7_9BACT</name>
<proteinExistence type="inferred from homology"/>
<dbReference type="InterPro" id="IPR035959">
    <property type="entry name" value="RutC-like_sf"/>
</dbReference>
<dbReference type="NCBIfam" id="TIGR00004">
    <property type="entry name" value="Rid family detoxifying hydrolase"/>
    <property type="match status" value="1"/>
</dbReference>
<dbReference type="SUPFAM" id="SSF55298">
    <property type="entry name" value="YjgF-like"/>
    <property type="match status" value="1"/>
</dbReference>
<dbReference type="InterPro" id="IPR006175">
    <property type="entry name" value="YjgF/YER057c/UK114"/>
</dbReference>
<dbReference type="Pfam" id="PF01042">
    <property type="entry name" value="Ribonuc_L-PSP"/>
    <property type="match status" value="1"/>
</dbReference>
<comment type="similarity">
    <text evidence="1">Belongs to the RutC family.</text>
</comment>
<dbReference type="AlphaFoldDB" id="A0A4U8YIG7"/>
<dbReference type="EMBL" id="CAADHO010000001">
    <property type="protein sequence ID" value="VFQ43044.1"/>
    <property type="molecule type" value="Genomic_DNA"/>
</dbReference>
<organism evidence="2 3">
    <name type="scientific">Desulfoluna butyratoxydans</name>
    <dbReference type="NCBI Taxonomy" id="231438"/>
    <lineage>
        <taxon>Bacteria</taxon>
        <taxon>Pseudomonadati</taxon>
        <taxon>Thermodesulfobacteriota</taxon>
        <taxon>Desulfobacteria</taxon>
        <taxon>Desulfobacterales</taxon>
        <taxon>Desulfolunaceae</taxon>
        <taxon>Desulfoluna</taxon>
    </lineage>
</organism>
<dbReference type="InterPro" id="IPR019897">
    <property type="entry name" value="RidA_CS"/>
</dbReference>
<protein>
    <submittedName>
        <fullName evidence="2">Tigr00004: reactive intermediate/imine deaminase</fullName>
    </submittedName>
</protein>
<dbReference type="RefSeq" id="WP_180137238.1">
    <property type="nucleotide sequence ID" value="NZ_CAADHO010000001.1"/>
</dbReference>
<dbReference type="Gene3D" id="3.30.1330.40">
    <property type="entry name" value="RutC-like"/>
    <property type="match status" value="1"/>
</dbReference>
<accession>A0A4U8YIG7</accession>
<dbReference type="GO" id="GO:0019239">
    <property type="term" value="F:deaminase activity"/>
    <property type="evidence" value="ECO:0007669"/>
    <property type="project" value="TreeGrafter"/>
</dbReference>
<dbReference type="PROSITE" id="PS01094">
    <property type="entry name" value="UPF0076"/>
    <property type="match status" value="1"/>
</dbReference>